<dbReference type="OrthoDB" id="7477356at2"/>
<reference evidence="4" key="1">
    <citation type="submission" date="2018-09" db="EMBL/GenBank/DDBJ databases">
        <authorList>
            <person name="Kim I."/>
        </authorList>
    </citation>
    <scope>NUCLEOTIDE SEQUENCE [LARGE SCALE GENOMIC DNA]</scope>
    <source>
        <strain evidence="4">DD4a</strain>
    </source>
</reference>
<dbReference type="PRINTS" id="PR00050">
    <property type="entry name" value="COLDSHOCK"/>
</dbReference>
<name>A0A3A1U0R8_9MICO</name>
<dbReference type="SMART" id="SM00357">
    <property type="entry name" value="CSP"/>
    <property type="match status" value="1"/>
</dbReference>
<dbReference type="PROSITE" id="PS00352">
    <property type="entry name" value="CSD_1"/>
    <property type="match status" value="1"/>
</dbReference>
<evidence type="ECO:0000313" key="3">
    <source>
        <dbReference type="EMBL" id="RIX30515.1"/>
    </source>
</evidence>
<feature type="domain" description="CSD" evidence="2">
    <location>
        <begin position="1"/>
        <end position="63"/>
    </location>
</feature>
<dbReference type="SUPFAM" id="SSF50249">
    <property type="entry name" value="Nucleic acid-binding proteins"/>
    <property type="match status" value="1"/>
</dbReference>
<dbReference type="InterPro" id="IPR002059">
    <property type="entry name" value="CSP_DNA-bd"/>
</dbReference>
<dbReference type="CDD" id="cd04458">
    <property type="entry name" value="CSP_CDS"/>
    <property type="match status" value="1"/>
</dbReference>
<dbReference type="AlphaFoldDB" id="A0A3A1U0R8"/>
<evidence type="ECO:0000259" key="2">
    <source>
        <dbReference type="PROSITE" id="PS51857"/>
    </source>
</evidence>
<dbReference type="Gene3D" id="2.40.50.140">
    <property type="entry name" value="Nucleic acid-binding proteins"/>
    <property type="match status" value="1"/>
</dbReference>
<dbReference type="InterPro" id="IPR019844">
    <property type="entry name" value="CSD_CS"/>
</dbReference>
<comment type="caution">
    <text evidence="3">The sequence shown here is derived from an EMBL/GenBank/DDBJ whole genome shotgun (WGS) entry which is preliminary data.</text>
</comment>
<dbReference type="InterPro" id="IPR012340">
    <property type="entry name" value="NA-bd_OB-fold"/>
</dbReference>
<dbReference type="EMBL" id="QXTG01000001">
    <property type="protein sequence ID" value="RIX30515.1"/>
    <property type="molecule type" value="Genomic_DNA"/>
</dbReference>
<dbReference type="GO" id="GO:0005737">
    <property type="term" value="C:cytoplasm"/>
    <property type="evidence" value="ECO:0007669"/>
    <property type="project" value="UniProtKB-SubCell"/>
</dbReference>
<dbReference type="InterPro" id="IPR011129">
    <property type="entry name" value="CSD"/>
</dbReference>
<dbReference type="RefSeq" id="WP_119480876.1">
    <property type="nucleotide sequence ID" value="NZ_QXTG01000001.1"/>
</dbReference>
<dbReference type="PROSITE" id="PS51857">
    <property type="entry name" value="CSD_2"/>
    <property type="match status" value="1"/>
</dbReference>
<dbReference type="Proteomes" id="UP000265742">
    <property type="component" value="Unassembled WGS sequence"/>
</dbReference>
<comment type="subcellular location">
    <subcellularLocation>
        <location evidence="1">Cytoplasm</location>
    </subcellularLocation>
</comment>
<protein>
    <submittedName>
        <fullName evidence="3">Cold shock domain-containing protein</fullName>
    </submittedName>
</protein>
<dbReference type="Pfam" id="PF00313">
    <property type="entry name" value="CSD"/>
    <property type="match status" value="1"/>
</dbReference>
<accession>A0A3A1U0R8</accession>
<evidence type="ECO:0000256" key="1">
    <source>
        <dbReference type="RuleBase" id="RU000408"/>
    </source>
</evidence>
<evidence type="ECO:0000313" key="4">
    <source>
        <dbReference type="Proteomes" id="UP000265742"/>
    </source>
</evidence>
<proteinExistence type="predicted"/>
<keyword evidence="4" id="KW-1185">Reference proteome</keyword>
<dbReference type="GO" id="GO:0003676">
    <property type="term" value="F:nucleic acid binding"/>
    <property type="evidence" value="ECO:0007669"/>
    <property type="project" value="InterPro"/>
</dbReference>
<gene>
    <name evidence="3" type="ORF">D1781_03570</name>
</gene>
<sequence>MPTGRVKFYDDSKGFGFITADDGQEVFLHASALPAGAVVKAGTKLEFGVAAGKRGSQALSVRVLENPPSLQRMSRPSPDDMAARIEDLIKVLDSEGAKLRRGKYPDGAHGSRIAALLRRVADDFDN</sequence>
<organism evidence="3 4">
    <name type="scientific">Amnibacterium setariae</name>
    <dbReference type="NCBI Taxonomy" id="2306585"/>
    <lineage>
        <taxon>Bacteria</taxon>
        <taxon>Bacillati</taxon>
        <taxon>Actinomycetota</taxon>
        <taxon>Actinomycetes</taxon>
        <taxon>Micrococcales</taxon>
        <taxon>Microbacteriaceae</taxon>
        <taxon>Amnibacterium</taxon>
    </lineage>
</organism>